<dbReference type="InterPro" id="IPR050377">
    <property type="entry name" value="Radical_SAM_PqqE_MftC-like"/>
</dbReference>
<dbReference type="Gene3D" id="2.30.42.10">
    <property type="match status" value="1"/>
</dbReference>
<feature type="domain" description="Radical SAM core" evidence="8">
    <location>
        <begin position="19"/>
        <end position="244"/>
    </location>
</feature>
<evidence type="ECO:0000256" key="4">
    <source>
        <dbReference type="ARBA" id="ARBA00022723"/>
    </source>
</evidence>
<dbReference type="PROSITE" id="PS01305">
    <property type="entry name" value="MOAA_NIFB_PQQE"/>
    <property type="match status" value="1"/>
</dbReference>
<dbReference type="OrthoDB" id="2110487at2"/>
<dbReference type="SFLD" id="SFLDS00029">
    <property type="entry name" value="Radical_SAM"/>
    <property type="match status" value="1"/>
</dbReference>
<evidence type="ECO:0000256" key="3">
    <source>
        <dbReference type="ARBA" id="ARBA00022691"/>
    </source>
</evidence>
<dbReference type="SFLD" id="SFLDG01067">
    <property type="entry name" value="SPASM/twitch_domain_containing"/>
    <property type="match status" value="1"/>
</dbReference>
<evidence type="ECO:0000256" key="7">
    <source>
        <dbReference type="ARBA" id="ARBA00023014"/>
    </source>
</evidence>
<evidence type="ECO:0000256" key="6">
    <source>
        <dbReference type="ARBA" id="ARBA00023004"/>
    </source>
</evidence>
<dbReference type="STRING" id="1838280.A6M21_16850"/>
<evidence type="ECO:0000313" key="10">
    <source>
        <dbReference type="Proteomes" id="UP000078532"/>
    </source>
</evidence>
<dbReference type="SUPFAM" id="SSF102114">
    <property type="entry name" value="Radical SAM enzymes"/>
    <property type="match status" value="1"/>
</dbReference>
<comment type="cofactor">
    <cofactor evidence="1">
        <name>[4Fe-4S] cluster</name>
        <dbReference type="ChEBI" id="CHEBI:49883"/>
    </cofactor>
</comment>
<keyword evidence="10" id="KW-1185">Reference proteome</keyword>
<name>A0A1B7LIG1_9FIRM</name>
<dbReference type="GO" id="GO:0051539">
    <property type="term" value="F:4 iron, 4 sulfur cluster binding"/>
    <property type="evidence" value="ECO:0007669"/>
    <property type="project" value="UniProtKB-KW"/>
</dbReference>
<dbReference type="InterPro" id="IPR000385">
    <property type="entry name" value="MoaA_NifB_PqqE_Fe-S-bd_CS"/>
</dbReference>
<dbReference type="PROSITE" id="PS51918">
    <property type="entry name" value="RADICAL_SAM"/>
    <property type="match status" value="1"/>
</dbReference>
<evidence type="ECO:0000256" key="2">
    <source>
        <dbReference type="ARBA" id="ARBA00022485"/>
    </source>
</evidence>
<dbReference type="InterPro" id="IPR041489">
    <property type="entry name" value="PDZ_6"/>
</dbReference>
<gene>
    <name evidence="9" type="ORF">A6M21_16850</name>
</gene>
<evidence type="ECO:0000256" key="5">
    <source>
        <dbReference type="ARBA" id="ARBA00023002"/>
    </source>
</evidence>
<keyword evidence="3" id="KW-0949">S-adenosyl-L-methionine</keyword>
<keyword evidence="6" id="KW-0408">Iron</keyword>
<dbReference type="InterPro" id="IPR007197">
    <property type="entry name" value="rSAM"/>
</dbReference>
<dbReference type="PANTHER" id="PTHR11228:SF7">
    <property type="entry name" value="PQQA PEPTIDE CYCLASE"/>
    <property type="match status" value="1"/>
</dbReference>
<dbReference type="CDD" id="cd01335">
    <property type="entry name" value="Radical_SAM"/>
    <property type="match status" value="1"/>
</dbReference>
<dbReference type="GO" id="GO:0016491">
    <property type="term" value="F:oxidoreductase activity"/>
    <property type="evidence" value="ECO:0007669"/>
    <property type="project" value="UniProtKB-KW"/>
</dbReference>
<keyword evidence="2" id="KW-0004">4Fe-4S</keyword>
<keyword evidence="7" id="KW-0411">Iron-sulfur</keyword>
<reference evidence="9 10" key="1">
    <citation type="submission" date="2016-04" db="EMBL/GenBank/DDBJ databases">
        <authorList>
            <person name="Evans L.H."/>
            <person name="Alamgir A."/>
            <person name="Owens N."/>
            <person name="Weber N.D."/>
            <person name="Virtaneva K."/>
            <person name="Barbian K."/>
            <person name="Babar A."/>
            <person name="Rosenke K."/>
        </authorList>
    </citation>
    <scope>NUCLEOTIDE SEQUENCE [LARGE SCALE GENOMIC DNA]</scope>
    <source>
        <strain evidence="9 10">LMa1</strain>
    </source>
</reference>
<dbReference type="InterPro" id="IPR013785">
    <property type="entry name" value="Aldolase_TIM"/>
</dbReference>
<dbReference type="EMBL" id="LYVF01000029">
    <property type="protein sequence ID" value="OAT86324.1"/>
    <property type="molecule type" value="Genomic_DNA"/>
</dbReference>
<dbReference type="InterPro" id="IPR036034">
    <property type="entry name" value="PDZ_sf"/>
</dbReference>
<dbReference type="InterPro" id="IPR058240">
    <property type="entry name" value="rSAM_sf"/>
</dbReference>
<dbReference type="AlphaFoldDB" id="A0A1B7LIG1"/>
<keyword evidence="5" id="KW-0560">Oxidoreductase</keyword>
<proteinExistence type="predicted"/>
<organism evidence="9 10">
    <name type="scientific">Desulfotomaculum copahuensis</name>
    <dbReference type="NCBI Taxonomy" id="1838280"/>
    <lineage>
        <taxon>Bacteria</taxon>
        <taxon>Bacillati</taxon>
        <taxon>Bacillota</taxon>
        <taxon>Clostridia</taxon>
        <taxon>Eubacteriales</taxon>
        <taxon>Desulfotomaculaceae</taxon>
        <taxon>Desulfotomaculum</taxon>
    </lineage>
</organism>
<dbReference type="Pfam" id="PF04055">
    <property type="entry name" value="Radical_SAM"/>
    <property type="match status" value="1"/>
</dbReference>
<dbReference type="RefSeq" id="WP_066666360.1">
    <property type="nucleotide sequence ID" value="NZ_LYVF01000029.1"/>
</dbReference>
<keyword evidence="4" id="KW-0479">Metal-binding</keyword>
<dbReference type="Gene3D" id="3.20.20.70">
    <property type="entry name" value="Aldolase class I"/>
    <property type="match status" value="1"/>
</dbReference>
<evidence type="ECO:0000313" key="9">
    <source>
        <dbReference type="EMBL" id="OAT86324.1"/>
    </source>
</evidence>
<dbReference type="Proteomes" id="UP000078532">
    <property type="component" value="Unassembled WGS sequence"/>
</dbReference>
<sequence>MSEFNPVSQSKIVEEQVLPAANRGNILALTSTCNVRCLFCSHHQNPPGVETYRLNPLGAEQVSRALALMDPEKPVVIGESVTRVMEGEPFTHPAFREILMLIRRTLPRTTIQITTNGSLLTAEAAGFLAALGRVVIYLSLNSADPQRRRQLMQDRHAAVAAAAPALLQKYGIVCHGSVVAMPHVLGWADLADTLRRLDRYGASTIRVFLPGYTRLAPRELRFPSSLWIELHRFVDRLRSQVRTPLTVEPPLISDLQAVVTGVMAGTPAAEAGIKAGDVICAVECLPVAGRVDAFKRILAAAGPVVDLEREGKPVTVKLHKKAGDTSGLVMDYDIDLEDFSRRIRYAVATGREDRPALLLTSELGHPAVRLALARLFPGGAGGVRVLPVKNRFFGGSIKAAGLLVVEDMAAAVRTCLDNDRCARPALVVVPEIAFDFRGRDLTGRSYLDLREECGLAVRLA</sequence>
<dbReference type="Pfam" id="PF17820">
    <property type="entry name" value="PDZ_6"/>
    <property type="match status" value="1"/>
</dbReference>
<accession>A0A1B7LIG1</accession>
<protein>
    <recommendedName>
        <fullName evidence="8">Radical SAM core domain-containing protein</fullName>
    </recommendedName>
</protein>
<evidence type="ECO:0000256" key="1">
    <source>
        <dbReference type="ARBA" id="ARBA00001966"/>
    </source>
</evidence>
<comment type="caution">
    <text evidence="9">The sequence shown here is derived from an EMBL/GenBank/DDBJ whole genome shotgun (WGS) entry which is preliminary data.</text>
</comment>
<dbReference type="PANTHER" id="PTHR11228">
    <property type="entry name" value="RADICAL SAM DOMAIN PROTEIN"/>
    <property type="match status" value="1"/>
</dbReference>
<dbReference type="GO" id="GO:0046872">
    <property type="term" value="F:metal ion binding"/>
    <property type="evidence" value="ECO:0007669"/>
    <property type="project" value="UniProtKB-KW"/>
</dbReference>
<dbReference type="SUPFAM" id="SSF50156">
    <property type="entry name" value="PDZ domain-like"/>
    <property type="match status" value="1"/>
</dbReference>
<evidence type="ECO:0000259" key="8">
    <source>
        <dbReference type="PROSITE" id="PS51918"/>
    </source>
</evidence>